<proteinExistence type="predicted"/>
<evidence type="ECO:0000313" key="2">
    <source>
        <dbReference type="EMBL" id="PSL44706.1"/>
    </source>
</evidence>
<feature type="chain" id="PRO_5015119994" evidence="1">
    <location>
        <begin position="28"/>
        <end position="203"/>
    </location>
</feature>
<keyword evidence="1" id="KW-0732">Signal</keyword>
<dbReference type="Proteomes" id="UP000240971">
    <property type="component" value="Unassembled WGS sequence"/>
</dbReference>
<name>A0A2P8HEP6_CHINA</name>
<dbReference type="EMBL" id="PYAW01000005">
    <property type="protein sequence ID" value="PSL44706.1"/>
    <property type="molecule type" value="Genomic_DNA"/>
</dbReference>
<accession>A0A2P8HEP6</accession>
<gene>
    <name evidence="2" type="ORF">CLV51_10578</name>
</gene>
<keyword evidence="3" id="KW-1185">Reference proteome</keyword>
<protein>
    <submittedName>
        <fullName evidence="2">Uncharacterized protein</fullName>
    </submittedName>
</protein>
<sequence>MQINRILTRNTLVIICLLLFLPSTVHAQVDKNMNYYIKAVNLVYKKPAGFVEVYPELPYFAGNRIVPDAFDYELQSEKSDITICVSIMDLTSINDAAIIKFDHEADKNANFIRKIRLYADTLHDQNFFFPEKYVKQTFHASDAAIYKLNNTTSYRNKYPFCKVLSIHKKDKTDIEISYFYNENSKPYIKQCITQTQEMLTFKE</sequence>
<reference evidence="2 3" key="1">
    <citation type="submission" date="2018-03" db="EMBL/GenBank/DDBJ databases">
        <title>Genomic Encyclopedia of Archaeal and Bacterial Type Strains, Phase II (KMG-II): from individual species to whole genera.</title>
        <authorList>
            <person name="Goeker M."/>
        </authorList>
    </citation>
    <scope>NUCLEOTIDE SEQUENCE [LARGE SCALE GENOMIC DNA]</scope>
    <source>
        <strain evidence="2 3">DSM 24859</strain>
    </source>
</reference>
<comment type="caution">
    <text evidence="2">The sequence shown here is derived from an EMBL/GenBank/DDBJ whole genome shotgun (WGS) entry which is preliminary data.</text>
</comment>
<evidence type="ECO:0000313" key="3">
    <source>
        <dbReference type="Proteomes" id="UP000240971"/>
    </source>
</evidence>
<evidence type="ECO:0000256" key="1">
    <source>
        <dbReference type="SAM" id="SignalP"/>
    </source>
</evidence>
<organism evidence="2 3">
    <name type="scientific">Chitinophaga niastensis</name>
    <dbReference type="NCBI Taxonomy" id="536980"/>
    <lineage>
        <taxon>Bacteria</taxon>
        <taxon>Pseudomonadati</taxon>
        <taxon>Bacteroidota</taxon>
        <taxon>Chitinophagia</taxon>
        <taxon>Chitinophagales</taxon>
        <taxon>Chitinophagaceae</taxon>
        <taxon>Chitinophaga</taxon>
    </lineage>
</organism>
<feature type="signal peptide" evidence="1">
    <location>
        <begin position="1"/>
        <end position="27"/>
    </location>
</feature>
<dbReference type="AlphaFoldDB" id="A0A2P8HEP6"/>